<dbReference type="STRING" id="497965.Cyan7822_1557"/>
<dbReference type="AlphaFoldDB" id="E0U5F9"/>
<feature type="transmembrane region" description="Helical" evidence="1">
    <location>
        <begin position="57"/>
        <end position="75"/>
    </location>
</feature>
<reference evidence="3" key="1">
    <citation type="journal article" date="2011" name="MBio">
        <title>Novel metabolic attributes of the genus Cyanothece, comprising a group of unicellular nitrogen-fixing Cyanobacteria.</title>
        <authorList>
            <person name="Bandyopadhyay A."/>
            <person name="Elvitigala T."/>
            <person name="Welsh E."/>
            <person name="Stockel J."/>
            <person name="Liberton M."/>
            <person name="Min H."/>
            <person name="Sherman L.A."/>
            <person name="Pakrasi H.B."/>
        </authorList>
    </citation>
    <scope>NUCLEOTIDE SEQUENCE [LARGE SCALE GENOMIC DNA]</scope>
    <source>
        <strain evidence="3">PCC 7822</strain>
    </source>
</reference>
<evidence type="ECO:0000256" key="1">
    <source>
        <dbReference type="SAM" id="Phobius"/>
    </source>
</evidence>
<protein>
    <submittedName>
        <fullName evidence="2">Putative C-type cytochrome biogenesis protein CcdA</fullName>
    </submittedName>
</protein>
<feature type="transmembrane region" description="Helical" evidence="1">
    <location>
        <begin position="20"/>
        <end position="37"/>
    </location>
</feature>
<dbReference type="Proteomes" id="UP000008206">
    <property type="component" value="Chromosome"/>
</dbReference>
<keyword evidence="1" id="KW-0812">Transmembrane</keyword>
<evidence type="ECO:0000313" key="2">
    <source>
        <dbReference type="EMBL" id="ADN13549.1"/>
    </source>
</evidence>
<proteinExistence type="predicted"/>
<dbReference type="OrthoDB" id="427940at2"/>
<dbReference type="KEGG" id="cyj:Cyan7822_1557"/>
<organism evidence="2 3">
    <name type="scientific">Gloeothece verrucosa (strain PCC 7822)</name>
    <name type="common">Cyanothece sp. (strain PCC 7822)</name>
    <dbReference type="NCBI Taxonomy" id="497965"/>
    <lineage>
        <taxon>Bacteria</taxon>
        <taxon>Bacillati</taxon>
        <taxon>Cyanobacteriota</taxon>
        <taxon>Cyanophyceae</taxon>
        <taxon>Oscillatoriophycideae</taxon>
        <taxon>Chroococcales</taxon>
        <taxon>Aphanothecaceae</taxon>
        <taxon>Gloeothece</taxon>
        <taxon>Gloeothece verrucosa</taxon>
    </lineage>
</organism>
<dbReference type="eggNOG" id="ENOG5030R81">
    <property type="taxonomic scope" value="Bacteria"/>
</dbReference>
<dbReference type="HOGENOM" id="CLU_2681555_0_0_3"/>
<evidence type="ECO:0000313" key="3">
    <source>
        <dbReference type="Proteomes" id="UP000008206"/>
    </source>
</evidence>
<gene>
    <name evidence="2" type="ordered locus">Cyan7822_1557</name>
</gene>
<accession>E0U5F9</accession>
<keyword evidence="1" id="KW-0472">Membrane</keyword>
<dbReference type="RefSeq" id="WP_013321656.1">
    <property type="nucleotide sequence ID" value="NC_014501.1"/>
</dbReference>
<keyword evidence="3" id="KW-1185">Reference proteome</keyword>
<keyword evidence="1" id="KW-1133">Transmembrane helix</keyword>
<dbReference type="EMBL" id="CP002198">
    <property type="protein sequence ID" value="ADN13549.1"/>
    <property type="molecule type" value="Genomic_DNA"/>
</dbReference>
<name>E0U5F9_GLOV7</name>
<sequence length="76" mass="8485">MKKQQKPTVYLTGKQPKMNLMALFFFMIGALPLYAQFSTGGQASYFLGLRSFNKLVKITLIGVMVAALTELFTFAL</sequence>